<reference evidence="2" key="1">
    <citation type="journal article" date="2019" name="Int. J. Syst. Evol. Microbiol.">
        <title>The Global Catalogue of Microorganisms (GCM) 10K type strain sequencing project: providing services to taxonomists for standard genome sequencing and annotation.</title>
        <authorList>
            <consortium name="The Broad Institute Genomics Platform"/>
            <consortium name="The Broad Institute Genome Sequencing Center for Infectious Disease"/>
            <person name="Wu L."/>
            <person name="Ma J."/>
        </authorList>
    </citation>
    <scope>NUCLEOTIDE SEQUENCE [LARGE SCALE GENOMIC DNA]</scope>
    <source>
        <strain evidence="2">CCUG 48216</strain>
    </source>
</reference>
<dbReference type="EMBL" id="JBHTKZ010000016">
    <property type="protein sequence ID" value="MFD1181807.1"/>
    <property type="molecule type" value="Genomic_DNA"/>
</dbReference>
<comment type="caution">
    <text evidence="1">The sequence shown here is derived from an EMBL/GenBank/DDBJ whole genome shotgun (WGS) entry which is preliminary data.</text>
</comment>
<keyword evidence="2" id="KW-1185">Reference proteome</keyword>
<evidence type="ECO:0000313" key="2">
    <source>
        <dbReference type="Proteomes" id="UP001597211"/>
    </source>
</evidence>
<organism evidence="1 2">
    <name type="scientific">Paenibacillus timonensis</name>
    <dbReference type="NCBI Taxonomy" id="225915"/>
    <lineage>
        <taxon>Bacteria</taxon>
        <taxon>Bacillati</taxon>
        <taxon>Bacillota</taxon>
        <taxon>Bacilli</taxon>
        <taxon>Bacillales</taxon>
        <taxon>Paenibacillaceae</taxon>
        <taxon>Paenibacillus</taxon>
    </lineage>
</organism>
<evidence type="ECO:0000313" key="1">
    <source>
        <dbReference type="EMBL" id="MFD1181807.1"/>
    </source>
</evidence>
<dbReference type="RefSeq" id="WP_240268847.1">
    <property type="nucleotide sequence ID" value="NZ_JAKSXN010000016.1"/>
</dbReference>
<evidence type="ECO:0008006" key="3">
    <source>
        <dbReference type="Google" id="ProtNLM"/>
    </source>
</evidence>
<accession>A0ABW3SAI9</accession>
<sequence>MPLPMVHLSVAVSYAEKQGISDPLGTFFLGNLAPDSIHMREGITKEDKPKTHFFPNEEGDYLSKLKRFYYPLMNQSEECDWNWFVRGYFMHLITDDLWFRELYPAFVEKYTKLGRTNEEIRMLYYRETDQADFHLYNHQAWRTEVWELLKGVRSYDFIDLLTSNEILLWRDRTFSFFQDPLKEPKINPHFFTDEIVSTFVDTAADRLGDIFKEWDK</sequence>
<name>A0ABW3SAI9_9BACL</name>
<proteinExistence type="predicted"/>
<gene>
    <name evidence="1" type="ORF">ACFQ2Z_10595</name>
</gene>
<protein>
    <recommendedName>
        <fullName evidence="3">Phospholipase C/D domain-containing protein</fullName>
    </recommendedName>
</protein>
<dbReference type="Proteomes" id="UP001597211">
    <property type="component" value="Unassembled WGS sequence"/>
</dbReference>